<evidence type="ECO:0000313" key="3">
    <source>
        <dbReference type="Proteomes" id="UP000757890"/>
    </source>
</evidence>
<name>A0A930FRS1_9FIRM</name>
<protein>
    <submittedName>
        <fullName evidence="2">Uncharacterized protein</fullName>
    </submittedName>
</protein>
<reference evidence="2" key="1">
    <citation type="submission" date="2020-04" db="EMBL/GenBank/DDBJ databases">
        <title>Deep metagenomics examines the oral microbiome during advanced dental caries in children, revealing novel taxa and co-occurrences with host molecules.</title>
        <authorList>
            <person name="Baker J.L."/>
            <person name="Morton J.T."/>
            <person name="Dinis M."/>
            <person name="Alvarez R."/>
            <person name="Tran N.C."/>
            <person name="Knight R."/>
            <person name="Edlund A."/>
        </authorList>
    </citation>
    <scope>NUCLEOTIDE SEQUENCE</scope>
    <source>
        <strain evidence="2">JCVI_32_bin.14</strain>
    </source>
</reference>
<sequence>MAYRRKLTALFISAAFVLTLALSFFFIAKELSHDHGHGSDPCPICEKIDLCLRTLSVCSSITIPADNGGSVSIPHLFSAVLSLSAVSLLTVSSTLVTLRVKLTD</sequence>
<evidence type="ECO:0000313" key="2">
    <source>
        <dbReference type="EMBL" id="MBF1129843.1"/>
    </source>
</evidence>
<accession>A0A930FRS1</accession>
<organism evidence="2 3">
    <name type="scientific">Dialister invisus</name>
    <dbReference type="NCBI Taxonomy" id="218538"/>
    <lineage>
        <taxon>Bacteria</taxon>
        <taxon>Bacillati</taxon>
        <taxon>Bacillota</taxon>
        <taxon>Negativicutes</taxon>
        <taxon>Veillonellales</taxon>
        <taxon>Veillonellaceae</taxon>
        <taxon>Dialister</taxon>
    </lineage>
</organism>
<dbReference type="RefSeq" id="WP_276640496.1">
    <property type="nucleotide sequence ID" value="NZ_CATXUV010000020.1"/>
</dbReference>
<keyword evidence="1" id="KW-0812">Transmembrane</keyword>
<gene>
    <name evidence="2" type="ORF">HXL70_07360</name>
</gene>
<evidence type="ECO:0000256" key="1">
    <source>
        <dbReference type="SAM" id="Phobius"/>
    </source>
</evidence>
<keyword evidence="1" id="KW-0472">Membrane</keyword>
<dbReference type="Proteomes" id="UP000757890">
    <property type="component" value="Unassembled WGS sequence"/>
</dbReference>
<proteinExistence type="predicted"/>
<comment type="caution">
    <text evidence="2">The sequence shown here is derived from an EMBL/GenBank/DDBJ whole genome shotgun (WGS) entry which is preliminary data.</text>
</comment>
<dbReference type="AlphaFoldDB" id="A0A930FRS1"/>
<feature type="transmembrane region" description="Helical" evidence="1">
    <location>
        <begin position="76"/>
        <end position="98"/>
    </location>
</feature>
<keyword evidence="1" id="KW-1133">Transmembrane helix</keyword>
<dbReference type="EMBL" id="JABZMK010000059">
    <property type="protein sequence ID" value="MBF1129843.1"/>
    <property type="molecule type" value="Genomic_DNA"/>
</dbReference>